<keyword evidence="2" id="KW-0812">Transmembrane</keyword>
<protein>
    <submittedName>
        <fullName evidence="3">Uncharacterized protein</fullName>
    </submittedName>
</protein>
<feature type="compositionally biased region" description="Basic and acidic residues" evidence="1">
    <location>
        <begin position="466"/>
        <end position="480"/>
    </location>
</feature>
<feature type="compositionally biased region" description="Basic residues" evidence="1">
    <location>
        <begin position="598"/>
        <end position="611"/>
    </location>
</feature>
<feature type="compositionally biased region" description="Basic and acidic residues" evidence="1">
    <location>
        <begin position="390"/>
        <end position="405"/>
    </location>
</feature>
<feature type="compositionally biased region" description="Low complexity" evidence="1">
    <location>
        <begin position="226"/>
        <end position="237"/>
    </location>
</feature>
<evidence type="ECO:0000313" key="3">
    <source>
        <dbReference type="EMBL" id="CAE0405066.1"/>
    </source>
</evidence>
<evidence type="ECO:0000256" key="2">
    <source>
        <dbReference type="SAM" id="Phobius"/>
    </source>
</evidence>
<feature type="compositionally biased region" description="Polar residues" evidence="1">
    <location>
        <begin position="414"/>
        <end position="424"/>
    </location>
</feature>
<feature type="transmembrane region" description="Helical" evidence="2">
    <location>
        <begin position="141"/>
        <end position="163"/>
    </location>
</feature>
<feature type="region of interest" description="Disordered" evidence="1">
    <location>
        <begin position="196"/>
        <end position="310"/>
    </location>
</feature>
<dbReference type="EMBL" id="HBIM01003633">
    <property type="protein sequence ID" value="CAE0405066.1"/>
    <property type="molecule type" value="Transcribed_RNA"/>
</dbReference>
<feature type="compositionally biased region" description="Basic and acidic residues" evidence="1">
    <location>
        <begin position="354"/>
        <end position="373"/>
    </location>
</feature>
<feature type="region of interest" description="Disordered" evidence="1">
    <location>
        <begin position="354"/>
        <end position="484"/>
    </location>
</feature>
<keyword evidence="2" id="KW-1133">Transmembrane helix</keyword>
<sequence length="622" mass="68830">MSKADPLDVLPNKTNVWHTLLSGICHPKHVVNQTARDDDDDDDNNNNNNNNDVKKEHDTPTMSGPRGMPNATTMSTNASTVFTSATTTVAEDVPQLVKAADETQPTDNSSTKVIHTNLQETNKGATIRQHNLISKGKKKGYTVVVGWILLTVAWIIIIAALTVKLPSWTSSVTTTNAPLVIDESLVDDTIIDNIPTVDEESSLGSTATIPDPLESNDGEANDKFDSSSSSKNHNDSSGYEPSEHDTTVTIDNDNINNSTPTADRKELAEGEVDEVLGEEVGRSDDDSQQDCLEAKEEEKEDDDDDIHKEELPVMVLFEENNRAEDDITDNLAQDDLTTSQEVQEDAVVAMRRMDDGKNDHAVNDGRTSEDQRQGYDPVTENSTEDFIPIDEDKHVDVEVEAHVPSDDSYGMGNAKTSLGETFQDTNEDVNEASDNEVNDDDHSDHVDAILNDPVEVETPLQNRKLSHSDQEEEEKVKTSDEQSDDTYLAVGDVPAKLALENERGEDVDRDADQRMKKLDETIEKRELLDEIGDRVTKQGPESETNYLSLTAILSTLGIAVLVAVFYIQQQKRLRTYSFNEAAVPSVAEIDISKLSRKERKRFKQKQRKRAKNNVGEAGLPSQ</sequence>
<reference evidence="3" key="1">
    <citation type="submission" date="2021-01" db="EMBL/GenBank/DDBJ databases">
        <authorList>
            <person name="Corre E."/>
            <person name="Pelletier E."/>
            <person name="Niang G."/>
            <person name="Scheremetjew M."/>
            <person name="Finn R."/>
            <person name="Kale V."/>
            <person name="Holt S."/>
            <person name="Cochrane G."/>
            <person name="Meng A."/>
            <person name="Brown T."/>
            <person name="Cohen L."/>
        </authorList>
    </citation>
    <scope>NUCLEOTIDE SEQUENCE</scope>
    <source>
        <strain evidence="3">CCMP127</strain>
    </source>
</reference>
<keyword evidence="2" id="KW-0472">Membrane</keyword>
<gene>
    <name evidence="3" type="ORF">ACOF00016_LOCUS3129</name>
</gene>
<feature type="region of interest" description="Disordered" evidence="1">
    <location>
        <begin position="33"/>
        <end position="72"/>
    </location>
</feature>
<evidence type="ECO:0000256" key="1">
    <source>
        <dbReference type="SAM" id="MobiDB-lite"/>
    </source>
</evidence>
<accession>A0A7S3KZW4</accession>
<feature type="region of interest" description="Disordered" evidence="1">
    <location>
        <begin position="598"/>
        <end position="622"/>
    </location>
</feature>
<dbReference type="AlphaFoldDB" id="A0A7S3KZW4"/>
<feature type="compositionally biased region" description="Low complexity" evidence="1">
    <location>
        <begin position="247"/>
        <end position="259"/>
    </location>
</feature>
<organism evidence="3">
    <name type="scientific">Amphora coffeiformis</name>
    <dbReference type="NCBI Taxonomy" id="265554"/>
    <lineage>
        <taxon>Eukaryota</taxon>
        <taxon>Sar</taxon>
        <taxon>Stramenopiles</taxon>
        <taxon>Ochrophyta</taxon>
        <taxon>Bacillariophyta</taxon>
        <taxon>Bacillariophyceae</taxon>
        <taxon>Bacillariophycidae</taxon>
        <taxon>Thalassiophysales</taxon>
        <taxon>Catenulaceae</taxon>
        <taxon>Amphora</taxon>
    </lineage>
</organism>
<proteinExistence type="predicted"/>
<feature type="transmembrane region" description="Helical" evidence="2">
    <location>
        <begin position="546"/>
        <end position="567"/>
    </location>
</feature>
<name>A0A7S3KZW4_9STRA</name>
<feature type="compositionally biased region" description="Acidic residues" evidence="1">
    <location>
        <begin position="425"/>
        <end position="439"/>
    </location>
</feature>